<sequence length="456" mass="50724">MIQMKKVLTRYLGDKDNRTLLLNVAGNYLVKGGAMLVSLLMMPAYMRYFESQAVLGMWFTLIQLLNWIMLLDFGIGGGLRNKIVEPLQKGDKERVIELVSAAYFSVAGIVLVLIALQQIVVGRLNWYKILGLSSGDISEDTLVTMIHILVIGVCVRFFSVLVCHILYALQKAVLPGVISLLSSALIMLYLVCSKPTGSESDIITLAYINTLANNVPALIATVWIFATILRGMWPRFRAFTWNATQEVLGTGGALFFLQIIIMVLFNVKELYISWFVGAEAVVDYQVYYKLIGMIGGLFSLALNPVWSAVTKALVEKKKQWIRDLYRKGMGLIALFGGAQLVLVAVMPMVVKLWLGENAIEVSRVAGLLFCLYNLVYMWMMLNYNFACGMGRTKVISIWLTVAGAGNLLLTMWGYSVYRSWITVVVATAVAAIPCAFFVQKDIFGVIKSMNSEKEGK</sequence>
<evidence type="ECO:0000256" key="5">
    <source>
        <dbReference type="ARBA" id="ARBA00023136"/>
    </source>
</evidence>
<reference evidence="7 8" key="2">
    <citation type="submission" date="2010-03" db="EMBL/GenBank/DDBJ databases">
        <authorList>
            <person name="Pajon A."/>
        </authorList>
    </citation>
    <scope>NUCLEOTIDE SEQUENCE [LARGE SCALE GENOMIC DNA]</scope>
    <source>
        <strain evidence="8">L2-6</strain>
    </source>
</reference>
<feature type="transmembrane region" description="Helical" evidence="6">
    <location>
        <begin position="95"/>
        <end position="121"/>
    </location>
</feature>
<evidence type="ECO:0000256" key="2">
    <source>
        <dbReference type="ARBA" id="ARBA00022475"/>
    </source>
</evidence>
<dbReference type="EMBL" id="FP929045">
    <property type="protein sequence ID" value="CBL00400.1"/>
    <property type="molecule type" value="Genomic_DNA"/>
</dbReference>
<dbReference type="eggNOG" id="COG2244">
    <property type="taxonomic scope" value="Bacteria"/>
</dbReference>
<feature type="transmembrane region" description="Helical" evidence="6">
    <location>
        <begin position="362"/>
        <end position="383"/>
    </location>
</feature>
<accession>D4K2A1</accession>
<name>D4K2A1_9FIRM</name>
<dbReference type="RefSeq" id="WP_015566005.1">
    <property type="nucleotide sequence ID" value="NC_021042.1"/>
</dbReference>
<reference evidence="7 8" key="1">
    <citation type="submission" date="2010-03" db="EMBL/GenBank/DDBJ databases">
        <title>The genome sequence of Faecalibacterium prausnitzii L2/6.</title>
        <authorList>
            <consortium name="metaHIT consortium -- http://www.metahit.eu/"/>
            <person name="Pajon A."/>
            <person name="Turner K."/>
            <person name="Parkhill J."/>
            <person name="Duncan S."/>
            <person name="Flint H."/>
        </authorList>
    </citation>
    <scope>NUCLEOTIDE SEQUENCE [LARGE SCALE GENOMIC DNA]</scope>
    <source>
        <strain evidence="8">L2-6</strain>
    </source>
</reference>
<evidence type="ECO:0000256" key="6">
    <source>
        <dbReference type="SAM" id="Phobius"/>
    </source>
</evidence>
<evidence type="ECO:0000256" key="3">
    <source>
        <dbReference type="ARBA" id="ARBA00022692"/>
    </source>
</evidence>
<keyword evidence="3 6" id="KW-0812">Transmembrane</keyword>
<keyword evidence="8" id="KW-1185">Reference proteome</keyword>
<dbReference type="STRING" id="718252.FP2_31600"/>
<dbReference type="Proteomes" id="UP000008804">
    <property type="component" value="Chromosome"/>
</dbReference>
<feature type="transmembrane region" description="Helical" evidence="6">
    <location>
        <begin position="330"/>
        <end position="350"/>
    </location>
</feature>
<evidence type="ECO:0000313" key="8">
    <source>
        <dbReference type="Proteomes" id="UP000008804"/>
    </source>
</evidence>
<keyword evidence="4 6" id="KW-1133">Transmembrane helix</keyword>
<protein>
    <submittedName>
        <fullName evidence="7">Polysaccharide biosynthesis protein</fullName>
    </submittedName>
</protein>
<comment type="subcellular location">
    <subcellularLocation>
        <location evidence="1">Cell membrane</location>
        <topology evidence="1">Multi-pass membrane protein</topology>
    </subcellularLocation>
</comment>
<dbReference type="AlphaFoldDB" id="D4K2A1"/>
<dbReference type="InterPro" id="IPR050833">
    <property type="entry name" value="Poly_Biosynth_Transport"/>
</dbReference>
<organism evidence="7 8">
    <name type="scientific">Faecalibacterium prausnitzii L2-6</name>
    <dbReference type="NCBI Taxonomy" id="718252"/>
    <lineage>
        <taxon>Bacteria</taxon>
        <taxon>Bacillati</taxon>
        <taxon>Bacillota</taxon>
        <taxon>Clostridia</taxon>
        <taxon>Eubacteriales</taxon>
        <taxon>Oscillospiraceae</taxon>
        <taxon>Faecalibacterium</taxon>
    </lineage>
</organism>
<evidence type="ECO:0000313" key="7">
    <source>
        <dbReference type="EMBL" id="CBL00400.1"/>
    </source>
</evidence>
<dbReference type="PATRIC" id="fig|718252.3.peg.1363"/>
<feature type="transmembrane region" description="Helical" evidence="6">
    <location>
        <begin position="395"/>
        <end position="414"/>
    </location>
</feature>
<dbReference type="HOGENOM" id="CLU_044954_1_0_9"/>
<feature type="transmembrane region" description="Helical" evidence="6">
    <location>
        <begin position="172"/>
        <end position="190"/>
    </location>
</feature>
<proteinExistence type="predicted"/>
<dbReference type="KEGG" id="fpr:FP2_31600"/>
<dbReference type="PANTHER" id="PTHR30250:SF11">
    <property type="entry name" value="O-ANTIGEN TRANSPORTER-RELATED"/>
    <property type="match status" value="1"/>
</dbReference>
<dbReference type="GO" id="GO:0005886">
    <property type="term" value="C:plasma membrane"/>
    <property type="evidence" value="ECO:0007669"/>
    <property type="project" value="UniProtKB-SubCell"/>
</dbReference>
<keyword evidence="5 6" id="KW-0472">Membrane</keyword>
<gene>
    <name evidence="7" type="ORF">FP2_31600</name>
</gene>
<feature type="transmembrane region" description="Helical" evidence="6">
    <location>
        <begin position="202"/>
        <end position="226"/>
    </location>
</feature>
<feature type="transmembrane region" description="Helical" evidence="6">
    <location>
        <begin position="141"/>
        <end position="167"/>
    </location>
</feature>
<feature type="transmembrane region" description="Helical" evidence="6">
    <location>
        <begin position="287"/>
        <end position="309"/>
    </location>
</feature>
<evidence type="ECO:0000256" key="4">
    <source>
        <dbReference type="ARBA" id="ARBA00022989"/>
    </source>
</evidence>
<feature type="transmembrane region" description="Helical" evidence="6">
    <location>
        <begin position="247"/>
        <end position="267"/>
    </location>
</feature>
<feature type="transmembrane region" description="Helical" evidence="6">
    <location>
        <begin position="420"/>
        <end position="438"/>
    </location>
</feature>
<dbReference type="PANTHER" id="PTHR30250">
    <property type="entry name" value="PST FAMILY PREDICTED COLANIC ACID TRANSPORTER"/>
    <property type="match status" value="1"/>
</dbReference>
<keyword evidence="2" id="KW-1003">Cell membrane</keyword>
<feature type="transmembrane region" description="Helical" evidence="6">
    <location>
        <begin position="20"/>
        <end position="41"/>
    </location>
</feature>
<dbReference type="BioCyc" id="FPRA718252:G1375-2729-MONOMER"/>
<feature type="transmembrane region" description="Helical" evidence="6">
    <location>
        <begin position="53"/>
        <end position="75"/>
    </location>
</feature>
<evidence type="ECO:0000256" key="1">
    <source>
        <dbReference type="ARBA" id="ARBA00004651"/>
    </source>
</evidence>